<reference evidence="1 2" key="2">
    <citation type="journal article" date="2018" name="New Phytol.">
        <title>High intraspecific genome diversity in the model arbuscular mycorrhizal symbiont Rhizophagus irregularis.</title>
        <authorList>
            <person name="Chen E.C.H."/>
            <person name="Morin E."/>
            <person name="Beaudet D."/>
            <person name="Noel J."/>
            <person name="Yildirir G."/>
            <person name="Ndikumana S."/>
            <person name="Charron P."/>
            <person name="St-Onge C."/>
            <person name="Giorgi J."/>
            <person name="Kruger M."/>
            <person name="Marton T."/>
            <person name="Ropars J."/>
            <person name="Grigoriev I.V."/>
            <person name="Hainaut M."/>
            <person name="Henrissat B."/>
            <person name="Roux C."/>
            <person name="Martin F."/>
            <person name="Corradi N."/>
        </authorList>
    </citation>
    <scope>NUCLEOTIDE SEQUENCE [LARGE SCALE GENOMIC DNA]</scope>
    <source>
        <strain evidence="1 2">DAOM 197198</strain>
    </source>
</reference>
<reference evidence="1 2" key="1">
    <citation type="journal article" date="2013" name="Proc. Natl. Acad. Sci. U.S.A.">
        <title>Genome of an arbuscular mycorrhizal fungus provides insight into the oldest plant symbiosis.</title>
        <authorList>
            <person name="Tisserant E."/>
            <person name="Malbreil M."/>
            <person name="Kuo A."/>
            <person name="Kohler A."/>
            <person name="Symeonidi A."/>
            <person name="Balestrini R."/>
            <person name="Charron P."/>
            <person name="Duensing N."/>
            <person name="Frei Dit Frey N."/>
            <person name="Gianinazzi-Pearson V."/>
            <person name="Gilbert L.B."/>
            <person name="Handa Y."/>
            <person name="Herr J.R."/>
            <person name="Hijri M."/>
            <person name="Koul R."/>
            <person name="Kawaguchi M."/>
            <person name="Krajinski F."/>
            <person name="Lammers P.J."/>
            <person name="Masclaux F.G."/>
            <person name="Murat C."/>
            <person name="Morin E."/>
            <person name="Ndikumana S."/>
            <person name="Pagni M."/>
            <person name="Petitpierre D."/>
            <person name="Requena N."/>
            <person name="Rosikiewicz P."/>
            <person name="Riley R."/>
            <person name="Saito K."/>
            <person name="San Clemente H."/>
            <person name="Shapiro H."/>
            <person name="van Tuinen D."/>
            <person name="Becard G."/>
            <person name="Bonfante P."/>
            <person name="Paszkowski U."/>
            <person name="Shachar-Hill Y.Y."/>
            <person name="Tuskan G.A."/>
            <person name="Young P.W."/>
            <person name="Sanders I.R."/>
            <person name="Henrissat B."/>
            <person name="Rensing S.A."/>
            <person name="Grigoriev I.V."/>
            <person name="Corradi N."/>
            <person name="Roux C."/>
            <person name="Martin F."/>
        </authorList>
    </citation>
    <scope>NUCLEOTIDE SEQUENCE [LARGE SCALE GENOMIC DNA]</scope>
    <source>
        <strain evidence="1 2">DAOM 197198</strain>
    </source>
</reference>
<sequence length="53" mass="6103">MSSLTSFNSSESMPFLAFIRYFFIRYFGDIHGDCYHMDDSSNKKSPTNSPLVI</sequence>
<gene>
    <name evidence="1" type="ORF">GLOIN_2v1638743</name>
</gene>
<evidence type="ECO:0000313" key="2">
    <source>
        <dbReference type="Proteomes" id="UP000018888"/>
    </source>
</evidence>
<dbReference type="Proteomes" id="UP000018888">
    <property type="component" value="Unassembled WGS sequence"/>
</dbReference>
<comment type="caution">
    <text evidence="1">The sequence shown here is derived from an EMBL/GenBank/DDBJ whole genome shotgun (WGS) entry which is preliminary data.</text>
</comment>
<dbReference type="AlphaFoldDB" id="A0A2P4PSF3"/>
<dbReference type="EMBL" id="AUPC02000155">
    <property type="protein sequence ID" value="POG68312.1"/>
    <property type="molecule type" value="Genomic_DNA"/>
</dbReference>
<organism evidence="1 2">
    <name type="scientific">Rhizophagus irregularis (strain DAOM 181602 / DAOM 197198 / MUCL 43194)</name>
    <name type="common">Arbuscular mycorrhizal fungus</name>
    <name type="synonym">Glomus intraradices</name>
    <dbReference type="NCBI Taxonomy" id="747089"/>
    <lineage>
        <taxon>Eukaryota</taxon>
        <taxon>Fungi</taxon>
        <taxon>Fungi incertae sedis</taxon>
        <taxon>Mucoromycota</taxon>
        <taxon>Glomeromycotina</taxon>
        <taxon>Glomeromycetes</taxon>
        <taxon>Glomerales</taxon>
        <taxon>Glomeraceae</taxon>
        <taxon>Rhizophagus</taxon>
    </lineage>
</organism>
<proteinExistence type="predicted"/>
<accession>A0A2P4PSF3</accession>
<protein>
    <submittedName>
        <fullName evidence="1">Uncharacterized protein</fullName>
    </submittedName>
</protein>
<keyword evidence="2" id="KW-1185">Reference proteome</keyword>
<evidence type="ECO:0000313" key="1">
    <source>
        <dbReference type="EMBL" id="POG68312.1"/>
    </source>
</evidence>
<name>A0A2P4PSF3_RHIID</name>